<sequence>MSHSFYCLFNAKATQYFCKNIFVHKVNTNLVVENITSPTLRKSSQLCSRRSVHKSHDTTYKSKCSFNTRNASQDVSSSFSRSKRLTEQVVLYTNEDTKFLRLINLFGYSCAAFWCYTSYQFATMRITPATEQPKENPNLPWYASFNVMGSQTTKIVMSLGSALIGAALLGGAWIFSARSVGKLILGKGGQTVTFITYNPTTFSMNKAITVDLNQISCKAHRSTNDVVPIKVKGRWMHYLLSKEGTYLNGPLFDKSVGLRRAL</sequence>
<comment type="caution">
    <text evidence="2">The sequence shown here is derived from an EMBL/GenBank/DDBJ whole genome shotgun (WGS) entry which is preliminary data.</text>
</comment>
<dbReference type="Proteomes" id="UP001075354">
    <property type="component" value="Chromosome 3"/>
</dbReference>
<dbReference type="Pfam" id="PF06979">
    <property type="entry name" value="TMEM70"/>
    <property type="match status" value="1"/>
</dbReference>
<evidence type="ECO:0008006" key="4">
    <source>
        <dbReference type="Google" id="ProtNLM"/>
    </source>
</evidence>
<evidence type="ECO:0000256" key="1">
    <source>
        <dbReference type="SAM" id="Phobius"/>
    </source>
</evidence>
<organism evidence="2 3">
    <name type="scientific">Megalurothrips usitatus</name>
    <name type="common">bean blossom thrips</name>
    <dbReference type="NCBI Taxonomy" id="439358"/>
    <lineage>
        <taxon>Eukaryota</taxon>
        <taxon>Metazoa</taxon>
        <taxon>Ecdysozoa</taxon>
        <taxon>Arthropoda</taxon>
        <taxon>Hexapoda</taxon>
        <taxon>Insecta</taxon>
        <taxon>Pterygota</taxon>
        <taxon>Neoptera</taxon>
        <taxon>Paraneoptera</taxon>
        <taxon>Thysanoptera</taxon>
        <taxon>Terebrantia</taxon>
        <taxon>Thripoidea</taxon>
        <taxon>Thripidae</taxon>
        <taxon>Megalurothrips</taxon>
    </lineage>
</organism>
<dbReference type="InterPro" id="IPR026100">
    <property type="entry name" value="Tmem223"/>
</dbReference>
<feature type="transmembrane region" description="Helical" evidence="1">
    <location>
        <begin position="155"/>
        <end position="175"/>
    </location>
</feature>
<dbReference type="EMBL" id="JAPTSV010000003">
    <property type="protein sequence ID" value="KAJ1529708.1"/>
    <property type="molecule type" value="Genomic_DNA"/>
</dbReference>
<dbReference type="GO" id="GO:0007399">
    <property type="term" value="P:nervous system development"/>
    <property type="evidence" value="ECO:0007669"/>
    <property type="project" value="TreeGrafter"/>
</dbReference>
<accession>A0AAV7XXL9</accession>
<dbReference type="InterPro" id="IPR045325">
    <property type="entry name" value="TMEM70/TMEM186/TMEM223"/>
</dbReference>
<proteinExistence type="predicted"/>
<protein>
    <recommendedName>
        <fullName evidence="4">Transmembrane protein 223</fullName>
    </recommendedName>
</protein>
<name>A0AAV7XXL9_9NEOP</name>
<dbReference type="PANTHER" id="PTHR14549:SF2">
    <property type="entry name" value="TRANSMEMBRANE PROTEIN 223"/>
    <property type="match status" value="1"/>
</dbReference>
<dbReference type="GO" id="GO:0005739">
    <property type="term" value="C:mitochondrion"/>
    <property type="evidence" value="ECO:0007669"/>
    <property type="project" value="TreeGrafter"/>
</dbReference>
<keyword evidence="1" id="KW-1133">Transmembrane helix</keyword>
<evidence type="ECO:0000313" key="2">
    <source>
        <dbReference type="EMBL" id="KAJ1529708.1"/>
    </source>
</evidence>
<keyword evidence="1" id="KW-0472">Membrane</keyword>
<evidence type="ECO:0000313" key="3">
    <source>
        <dbReference type="Proteomes" id="UP001075354"/>
    </source>
</evidence>
<keyword evidence="1" id="KW-0812">Transmembrane</keyword>
<reference evidence="2" key="1">
    <citation type="submission" date="2022-12" db="EMBL/GenBank/DDBJ databases">
        <title>Chromosome-level genome assembly of the bean flower thrips Megalurothrips usitatus.</title>
        <authorList>
            <person name="Ma L."/>
            <person name="Liu Q."/>
            <person name="Li H."/>
            <person name="Cai W."/>
        </authorList>
    </citation>
    <scope>NUCLEOTIDE SEQUENCE</scope>
    <source>
        <strain evidence="2">Cailab_2022a</strain>
    </source>
</reference>
<gene>
    <name evidence="2" type="ORF">ONE63_006462</name>
</gene>
<keyword evidence="3" id="KW-1185">Reference proteome</keyword>
<dbReference type="PANTHER" id="PTHR14549">
    <property type="entry name" value="TRANSMEMBRANE PROTEIN 223"/>
    <property type="match status" value="1"/>
</dbReference>
<dbReference type="AlphaFoldDB" id="A0AAV7XXL9"/>